<gene>
    <name evidence="6" type="ORF">SCLCIDRAFT_115486</name>
</gene>
<accession>A0A0C3E8D9</accession>
<organism evidence="6 7">
    <name type="scientific">Scleroderma citrinum Foug A</name>
    <dbReference type="NCBI Taxonomy" id="1036808"/>
    <lineage>
        <taxon>Eukaryota</taxon>
        <taxon>Fungi</taxon>
        <taxon>Dikarya</taxon>
        <taxon>Basidiomycota</taxon>
        <taxon>Agaricomycotina</taxon>
        <taxon>Agaricomycetes</taxon>
        <taxon>Agaricomycetidae</taxon>
        <taxon>Boletales</taxon>
        <taxon>Sclerodermatineae</taxon>
        <taxon>Sclerodermataceae</taxon>
        <taxon>Scleroderma</taxon>
    </lineage>
</organism>
<dbReference type="STRING" id="1036808.A0A0C3E8D9"/>
<dbReference type="GO" id="GO:0034715">
    <property type="term" value="C:pICln-Sm protein complex"/>
    <property type="evidence" value="ECO:0007669"/>
    <property type="project" value="TreeGrafter"/>
</dbReference>
<reference evidence="6 7" key="1">
    <citation type="submission" date="2014-04" db="EMBL/GenBank/DDBJ databases">
        <authorList>
            <consortium name="DOE Joint Genome Institute"/>
            <person name="Kuo A."/>
            <person name="Kohler A."/>
            <person name="Nagy L.G."/>
            <person name="Floudas D."/>
            <person name="Copeland A."/>
            <person name="Barry K.W."/>
            <person name="Cichocki N."/>
            <person name="Veneault-Fourrey C."/>
            <person name="LaButti K."/>
            <person name="Lindquist E.A."/>
            <person name="Lipzen A."/>
            <person name="Lundell T."/>
            <person name="Morin E."/>
            <person name="Murat C."/>
            <person name="Sun H."/>
            <person name="Tunlid A."/>
            <person name="Henrissat B."/>
            <person name="Grigoriev I.V."/>
            <person name="Hibbett D.S."/>
            <person name="Martin F."/>
            <person name="Nordberg H.P."/>
            <person name="Cantor M.N."/>
            <person name="Hua S.X."/>
        </authorList>
    </citation>
    <scope>NUCLEOTIDE SEQUENCE [LARGE SCALE GENOMIC DNA]</scope>
    <source>
        <strain evidence="6 7">Foug A</strain>
    </source>
</reference>
<dbReference type="InParanoid" id="A0A0C3E8D9"/>
<protein>
    <recommendedName>
        <fullName evidence="8">Methylosome subunit pICln</fullName>
    </recommendedName>
</protein>
<feature type="region of interest" description="Disordered" evidence="5">
    <location>
        <begin position="202"/>
        <end position="224"/>
    </location>
</feature>
<dbReference type="PANTHER" id="PTHR21399:SF0">
    <property type="entry name" value="METHYLOSOME SUBUNIT PICLN"/>
    <property type="match status" value="1"/>
</dbReference>
<dbReference type="OrthoDB" id="19714at2759"/>
<dbReference type="GO" id="GO:0005829">
    <property type="term" value="C:cytosol"/>
    <property type="evidence" value="ECO:0007669"/>
    <property type="project" value="TreeGrafter"/>
</dbReference>
<dbReference type="AlphaFoldDB" id="A0A0C3E8D9"/>
<evidence type="ECO:0000313" key="7">
    <source>
        <dbReference type="Proteomes" id="UP000053989"/>
    </source>
</evidence>
<sequence length="224" mass="24396">MVSTTIISSVPSFVSPDEHRDLVGATPESFSDIPPVLRHKEENITVLFDPPLEHLSPGDDSKGVLYVIDSALVFMSSTGRGFQIAYPSITLHAISRTQGSDPSIYCQLDEGADEDADAVDMRELIITPQNSNSLEPIFEALSLCASLHPDPNVSEDDDFDDQVFVDTNSFQPFTGEEGEELSEVGRAALDYLESIIVDPFEHRNGVNGHVGGTEHDSSGEETRD</sequence>
<keyword evidence="7" id="KW-1185">Reference proteome</keyword>
<evidence type="ECO:0000256" key="3">
    <source>
        <dbReference type="ARBA" id="ARBA00022490"/>
    </source>
</evidence>
<evidence type="ECO:0000256" key="5">
    <source>
        <dbReference type="SAM" id="MobiDB-lite"/>
    </source>
</evidence>
<keyword evidence="3" id="KW-0963">Cytoplasm</keyword>
<evidence type="ECO:0008006" key="8">
    <source>
        <dbReference type="Google" id="ProtNLM"/>
    </source>
</evidence>
<dbReference type="GO" id="GO:0045292">
    <property type="term" value="P:mRNA cis splicing, via spliceosome"/>
    <property type="evidence" value="ECO:0007669"/>
    <property type="project" value="TreeGrafter"/>
</dbReference>
<proteinExistence type="predicted"/>
<name>A0A0C3E8D9_9AGAM</name>
<dbReference type="PANTHER" id="PTHR21399">
    <property type="entry name" value="CHLORIDE CONDUCTANCE REGULATORY PROTEIN ICLN"/>
    <property type="match status" value="1"/>
</dbReference>
<dbReference type="GO" id="GO:0000387">
    <property type="term" value="P:spliceosomal snRNP assembly"/>
    <property type="evidence" value="ECO:0007669"/>
    <property type="project" value="TreeGrafter"/>
</dbReference>
<dbReference type="EMBL" id="KN822029">
    <property type="protein sequence ID" value="KIM64261.1"/>
    <property type="molecule type" value="Genomic_DNA"/>
</dbReference>
<evidence type="ECO:0000256" key="2">
    <source>
        <dbReference type="ARBA" id="ARBA00004496"/>
    </source>
</evidence>
<keyword evidence="4" id="KW-0539">Nucleus</keyword>
<feature type="compositionally biased region" description="Basic and acidic residues" evidence="5">
    <location>
        <begin position="212"/>
        <end position="224"/>
    </location>
</feature>
<comment type="subcellular location">
    <subcellularLocation>
        <location evidence="2">Cytoplasm</location>
    </subcellularLocation>
    <subcellularLocation>
        <location evidence="1">Nucleus</location>
    </subcellularLocation>
</comment>
<dbReference type="InterPro" id="IPR011993">
    <property type="entry name" value="PH-like_dom_sf"/>
</dbReference>
<dbReference type="Proteomes" id="UP000053989">
    <property type="component" value="Unassembled WGS sequence"/>
</dbReference>
<dbReference type="Gene3D" id="2.30.29.30">
    <property type="entry name" value="Pleckstrin-homology domain (PH domain)/Phosphotyrosine-binding domain (PTB)"/>
    <property type="match status" value="1"/>
</dbReference>
<reference evidence="7" key="2">
    <citation type="submission" date="2015-01" db="EMBL/GenBank/DDBJ databases">
        <title>Evolutionary Origins and Diversification of the Mycorrhizal Mutualists.</title>
        <authorList>
            <consortium name="DOE Joint Genome Institute"/>
            <consortium name="Mycorrhizal Genomics Consortium"/>
            <person name="Kohler A."/>
            <person name="Kuo A."/>
            <person name="Nagy L.G."/>
            <person name="Floudas D."/>
            <person name="Copeland A."/>
            <person name="Barry K.W."/>
            <person name="Cichocki N."/>
            <person name="Veneault-Fourrey C."/>
            <person name="LaButti K."/>
            <person name="Lindquist E.A."/>
            <person name="Lipzen A."/>
            <person name="Lundell T."/>
            <person name="Morin E."/>
            <person name="Murat C."/>
            <person name="Riley R."/>
            <person name="Ohm R."/>
            <person name="Sun H."/>
            <person name="Tunlid A."/>
            <person name="Henrissat B."/>
            <person name="Grigoriev I.V."/>
            <person name="Hibbett D.S."/>
            <person name="Martin F."/>
        </authorList>
    </citation>
    <scope>NUCLEOTIDE SEQUENCE [LARGE SCALE GENOMIC DNA]</scope>
    <source>
        <strain evidence="7">Foug A</strain>
    </source>
</reference>
<evidence type="ECO:0000256" key="1">
    <source>
        <dbReference type="ARBA" id="ARBA00004123"/>
    </source>
</evidence>
<evidence type="ECO:0000313" key="6">
    <source>
        <dbReference type="EMBL" id="KIM64261.1"/>
    </source>
</evidence>
<dbReference type="GO" id="GO:0005681">
    <property type="term" value="C:spliceosomal complex"/>
    <property type="evidence" value="ECO:0007669"/>
    <property type="project" value="TreeGrafter"/>
</dbReference>
<dbReference type="Pfam" id="PF03517">
    <property type="entry name" value="Voldacs"/>
    <property type="match status" value="1"/>
</dbReference>
<evidence type="ECO:0000256" key="4">
    <source>
        <dbReference type="ARBA" id="ARBA00023242"/>
    </source>
</evidence>
<dbReference type="HOGENOM" id="CLU_077804_3_0_1"/>
<dbReference type="InterPro" id="IPR039924">
    <property type="entry name" value="ICln/Lot5/Saf5"/>
</dbReference>